<dbReference type="AlphaFoldDB" id="A0A934WTK8"/>
<sequence length="256" mass="28869">MKRVNYCFSTKLTFDDYVHDHSFALRIIPPETASQQILSCNLNISPYVPVKQTVDAFGNNVTTGYLRDDHRFLDFEIKGTAEVDCTKRRTDYMPCYLYQSEYTQPDDALRDFYRAHQDGCIGTAADRAAYLSDVLSQTIGYQKGVTDTATTVAQAFALKKGVCQDFSHILISLLRMDGIACRYIAGLAFCDGETHSWVEYWTGKHWEGIDPANNCPVGDGYLVISQGRDFRDCAVDRGVMYGKHTCQLQLVRSILS</sequence>
<dbReference type="RefSeq" id="WP_201428402.1">
    <property type="nucleotide sequence ID" value="NZ_JAEQMG010000145.1"/>
</dbReference>
<dbReference type="Proteomes" id="UP000633365">
    <property type="component" value="Unassembled WGS sequence"/>
</dbReference>
<dbReference type="InterPro" id="IPR002931">
    <property type="entry name" value="Transglutaminase-like"/>
</dbReference>
<dbReference type="Pfam" id="PF01841">
    <property type="entry name" value="Transglut_core"/>
    <property type="match status" value="1"/>
</dbReference>
<evidence type="ECO:0000259" key="1">
    <source>
        <dbReference type="SMART" id="SM00460"/>
    </source>
</evidence>
<comment type="caution">
    <text evidence="2">The sequence shown here is derived from an EMBL/GenBank/DDBJ whole genome shotgun (WGS) entry which is preliminary data.</text>
</comment>
<reference evidence="2" key="1">
    <citation type="submission" date="2021-01" db="EMBL/GenBank/DDBJ databases">
        <title>Genome public.</title>
        <authorList>
            <person name="Liu C."/>
            <person name="Sun Q."/>
        </authorList>
    </citation>
    <scope>NUCLEOTIDE SEQUENCE</scope>
    <source>
        <strain evidence="2">M6</strain>
    </source>
</reference>
<evidence type="ECO:0000313" key="3">
    <source>
        <dbReference type="Proteomes" id="UP000633365"/>
    </source>
</evidence>
<protein>
    <submittedName>
        <fullName evidence="2">Transglutaminase family protein</fullName>
    </submittedName>
</protein>
<dbReference type="EMBL" id="JAEQMG010000145">
    <property type="protein sequence ID" value="MBK6089697.1"/>
    <property type="molecule type" value="Genomic_DNA"/>
</dbReference>
<organism evidence="2 3">
    <name type="scientific">Ruminococcus difficilis</name>
    <dbReference type="NCBI Taxonomy" id="2763069"/>
    <lineage>
        <taxon>Bacteria</taxon>
        <taxon>Bacillati</taxon>
        <taxon>Bacillota</taxon>
        <taxon>Clostridia</taxon>
        <taxon>Eubacteriales</taxon>
        <taxon>Oscillospiraceae</taxon>
        <taxon>Ruminococcus</taxon>
    </lineage>
</organism>
<accession>A0A934WTK8</accession>
<dbReference type="PANTHER" id="PTHR33490:SF6">
    <property type="entry name" value="SLL1049 PROTEIN"/>
    <property type="match status" value="1"/>
</dbReference>
<keyword evidence="3" id="KW-1185">Reference proteome</keyword>
<dbReference type="Gene3D" id="3.10.620.30">
    <property type="match status" value="1"/>
</dbReference>
<gene>
    <name evidence="2" type="ORF">JKK62_13785</name>
</gene>
<dbReference type="PANTHER" id="PTHR33490">
    <property type="entry name" value="BLR5614 PROTEIN-RELATED"/>
    <property type="match status" value="1"/>
</dbReference>
<name>A0A934WTK8_9FIRM</name>
<evidence type="ECO:0000313" key="2">
    <source>
        <dbReference type="EMBL" id="MBK6089697.1"/>
    </source>
</evidence>
<dbReference type="InterPro" id="IPR038765">
    <property type="entry name" value="Papain-like_cys_pep_sf"/>
</dbReference>
<dbReference type="Pfam" id="PF08379">
    <property type="entry name" value="Bact_transglu_N"/>
    <property type="match status" value="1"/>
</dbReference>
<dbReference type="InterPro" id="IPR013589">
    <property type="entry name" value="Bac_transglu_N"/>
</dbReference>
<dbReference type="SUPFAM" id="SSF54001">
    <property type="entry name" value="Cysteine proteinases"/>
    <property type="match status" value="1"/>
</dbReference>
<proteinExistence type="predicted"/>
<dbReference type="SMART" id="SM00460">
    <property type="entry name" value="TGc"/>
    <property type="match status" value="1"/>
</dbReference>
<feature type="domain" description="Transglutaminase-like" evidence="1">
    <location>
        <begin position="155"/>
        <end position="213"/>
    </location>
</feature>